<dbReference type="Proteomes" id="UP000243015">
    <property type="component" value="Unassembled WGS sequence"/>
</dbReference>
<dbReference type="EMBL" id="LHPM01000015">
    <property type="protein sequence ID" value="OAL64575.1"/>
    <property type="molecule type" value="Genomic_DNA"/>
</dbReference>
<evidence type="ECO:0000313" key="1">
    <source>
        <dbReference type="EMBL" id="OAL64575.1"/>
    </source>
</evidence>
<evidence type="ECO:0000313" key="2">
    <source>
        <dbReference type="Proteomes" id="UP000243015"/>
    </source>
</evidence>
<name>A0A178EXW0_TRIRU</name>
<accession>A0A178EXW0</accession>
<organism evidence="1 2">
    <name type="scientific">Trichophyton rubrum</name>
    <name type="common">Athlete's foot fungus</name>
    <name type="synonym">Epidermophyton rubrum</name>
    <dbReference type="NCBI Taxonomy" id="5551"/>
    <lineage>
        <taxon>Eukaryota</taxon>
        <taxon>Fungi</taxon>
        <taxon>Dikarya</taxon>
        <taxon>Ascomycota</taxon>
        <taxon>Pezizomycotina</taxon>
        <taxon>Eurotiomycetes</taxon>
        <taxon>Eurotiomycetidae</taxon>
        <taxon>Onygenales</taxon>
        <taxon>Arthrodermataceae</taxon>
        <taxon>Trichophyton</taxon>
    </lineage>
</organism>
<dbReference type="AlphaFoldDB" id="A0A178EXW0"/>
<comment type="caution">
    <text evidence="1">The sequence shown here is derived from an EMBL/GenBank/DDBJ whole genome shotgun (WGS) entry which is preliminary data.</text>
</comment>
<proteinExistence type="predicted"/>
<gene>
    <name evidence="1" type="ORF">A7C99_4009</name>
</gene>
<protein>
    <submittedName>
        <fullName evidence="1">Uncharacterized protein</fullName>
    </submittedName>
</protein>
<reference evidence="1 2" key="1">
    <citation type="submission" date="2016-05" db="EMBL/GenBank/DDBJ databases">
        <title>Genome sequencing of Trichophyton rubrum CMCC(F)T1i isolated from hair.</title>
        <authorList>
            <person name="Zhan P."/>
            <person name="Tao Y."/>
            <person name="Liu W."/>
        </authorList>
    </citation>
    <scope>NUCLEOTIDE SEQUENCE [LARGE SCALE GENOMIC DNA]</scope>
    <source>
        <strain evidence="2">CMCC(F)T1i</strain>
    </source>
</reference>
<sequence>MPATLLCCACADYRKQKRPVRRSTLDRLTPATSPVAENVKGRSVKPASDLRRRLQASSDQFSSLVPVTPYARAASAFLAPGRSRR</sequence>